<evidence type="ECO:0000256" key="2">
    <source>
        <dbReference type="ARBA" id="ARBA00022714"/>
    </source>
</evidence>
<evidence type="ECO:0000256" key="5">
    <source>
        <dbReference type="ARBA" id="ARBA00023014"/>
    </source>
</evidence>
<evidence type="ECO:0000256" key="1">
    <source>
        <dbReference type="ARBA" id="ARBA00006486"/>
    </source>
</evidence>
<dbReference type="InterPro" id="IPR000581">
    <property type="entry name" value="ILV_EDD_N"/>
</dbReference>
<gene>
    <name evidence="10" type="ORF">SAMN02746098_03457</name>
</gene>
<dbReference type="SUPFAM" id="SSF143975">
    <property type="entry name" value="IlvD/EDD N-terminal domain-like"/>
    <property type="match status" value="1"/>
</dbReference>
<dbReference type="AlphaFoldDB" id="A0A1M5ZN97"/>
<dbReference type="FunFam" id="3.50.30.80:FF:000001">
    <property type="entry name" value="Dihydroxy-acid dehydratase"/>
    <property type="match status" value="1"/>
</dbReference>
<keyword evidence="3" id="KW-0479">Metal-binding</keyword>
<evidence type="ECO:0000256" key="4">
    <source>
        <dbReference type="ARBA" id="ARBA00023004"/>
    </source>
</evidence>
<dbReference type="PANTHER" id="PTHR43661:SF3">
    <property type="entry name" value="D-XYLONATE DEHYDRATASE YAGF-RELATED"/>
    <property type="match status" value="1"/>
</dbReference>
<dbReference type="GO" id="GO:0016836">
    <property type="term" value="F:hydro-lyase activity"/>
    <property type="evidence" value="ECO:0007669"/>
    <property type="project" value="TreeGrafter"/>
</dbReference>
<dbReference type="InterPro" id="IPR042096">
    <property type="entry name" value="Dihydro-acid_dehy_C"/>
</dbReference>
<dbReference type="GO" id="GO:0051537">
    <property type="term" value="F:2 iron, 2 sulfur cluster binding"/>
    <property type="evidence" value="ECO:0007669"/>
    <property type="project" value="UniProtKB-KW"/>
</dbReference>
<evidence type="ECO:0000259" key="9">
    <source>
        <dbReference type="Pfam" id="PF24877"/>
    </source>
</evidence>
<evidence type="ECO:0000313" key="10">
    <source>
        <dbReference type="EMBL" id="SHI25662.1"/>
    </source>
</evidence>
<accession>A0A1M5ZN97</accession>
<dbReference type="SUPFAM" id="SSF52016">
    <property type="entry name" value="LeuD/IlvD-like"/>
    <property type="match status" value="1"/>
</dbReference>
<dbReference type="EMBL" id="FQXJ01000013">
    <property type="protein sequence ID" value="SHI25662.1"/>
    <property type="molecule type" value="Genomic_DNA"/>
</dbReference>
<dbReference type="GO" id="GO:0005829">
    <property type="term" value="C:cytosol"/>
    <property type="evidence" value="ECO:0007669"/>
    <property type="project" value="TreeGrafter"/>
</dbReference>
<keyword evidence="2" id="KW-0001">2Fe-2S</keyword>
<evidence type="ECO:0000256" key="6">
    <source>
        <dbReference type="ARBA" id="ARBA00023239"/>
    </source>
</evidence>
<dbReference type="GO" id="GO:0046872">
    <property type="term" value="F:metal ion binding"/>
    <property type="evidence" value="ECO:0007669"/>
    <property type="project" value="UniProtKB-KW"/>
</dbReference>
<dbReference type="InterPro" id="IPR020558">
    <property type="entry name" value="DiOHA_6PGluconate_deHydtase_CS"/>
</dbReference>
<comment type="similarity">
    <text evidence="1">Belongs to the IlvD/Edd family.</text>
</comment>
<dbReference type="Pfam" id="PF00920">
    <property type="entry name" value="ILVD_EDD_N"/>
    <property type="match status" value="1"/>
</dbReference>
<keyword evidence="7" id="KW-0028">Amino-acid biosynthesis</keyword>
<keyword evidence="7" id="KW-0100">Branched-chain amino acid biosynthesis</keyword>
<keyword evidence="5" id="KW-0411">Iron-sulfur</keyword>
<dbReference type="GO" id="GO:0009082">
    <property type="term" value="P:branched-chain amino acid biosynthetic process"/>
    <property type="evidence" value="ECO:0007669"/>
    <property type="project" value="UniProtKB-KW"/>
</dbReference>
<dbReference type="InterPro" id="IPR037237">
    <property type="entry name" value="IlvD/EDD_N"/>
</dbReference>
<dbReference type="PANTHER" id="PTHR43661">
    <property type="entry name" value="D-XYLONATE DEHYDRATASE"/>
    <property type="match status" value="1"/>
</dbReference>
<keyword evidence="4" id="KW-0408">Iron</keyword>
<dbReference type="Pfam" id="PF24877">
    <property type="entry name" value="ILV_EDD_C"/>
    <property type="match status" value="1"/>
</dbReference>
<evidence type="ECO:0000259" key="8">
    <source>
        <dbReference type="Pfam" id="PF00920"/>
    </source>
</evidence>
<dbReference type="OrthoDB" id="9807077at2"/>
<keyword evidence="11" id="KW-1185">Reference proteome</keyword>
<dbReference type="InterPro" id="IPR056740">
    <property type="entry name" value="ILV_EDD_C"/>
</dbReference>
<dbReference type="STRING" id="1121420.SAMN02746098_03457"/>
<feature type="domain" description="Dihydroxy-acid/6-phosphogluconate dehydratase N-terminal" evidence="8">
    <location>
        <begin position="36"/>
        <end position="349"/>
    </location>
</feature>
<organism evidence="10 11">
    <name type="scientific">Desulfosporosinus lacus DSM 15449</name>
    <dbReference type="NCBI Taxonomy" id="1121420"/>
    <lineage>
        <taxon>Bacteria</taxon>
        <taxon>Bacillati</taxon>
        <taxon>Bacillota</taxon>
        <taxon>Clostridia</taxon>
        <taxon>Eubacteriales</taxon>
        <taxon>Desulfitobacteriaceae</taxon>
        <taxon>Desulfosporosinus</taxon>
    </lineage>
</organism>
<evidence type="ECO:0000256" key="3">
    <source>
        <dbReference type="ARBA" id="ARBA00022723"/>
    </source>
</evidence>
<name>A0A1M5ZN97_9FIRM</name>
<proteinExistence type="inferred from homology"/>
<sequence length="552" mass="59274">MKKMLRDSQELFEGIKGAYPRAMFKSVGYTKEDLRKPIIGVVSAWSELHPGSYSNKELAQFVKAGIWAAGGTPVEFHTIAVCDAIAQGLGMHYSLPSREVMAAEIEVMVGSGGFDGLVLLPSCDKSPVAMLMAAARLNIPTIFLPPGPMLSHFDENGEQRIMSDIKEAMGAIKKQLITDDQFEAVESDTCATVGVCGMMGTGNTMGCLIEALGMSLPETATTPTVYAEKRRQAKKTGERIVEMIRENLRPRQILTPANLDNAIRFLMAIGGSTNVILHLPALAREAGFELSLDRIDELSGATPCVAKFKPSSKFTLWDFFQAGGVGAILGVLAPLIQKDVLTVTGETISAYSRKVRNSDAIRSLNDPYHPQGGIVILKGNLAPDGAVIKVSGIKNPPNRKVGTAKTFDSEEDLMDHIMNKEIKPGDVLVIRYEGPAGGPGMRELSIPAALLTGMGLGDSVSMITDGRFSGATKGFCIGHVTPEAHVRGPIAIVHDGDSIEINLEQKQLNLLISPEEMAERFAKLPPRKPPVNTGFLGLYSRNVGQANHGALL</sequence>
<evidence type="ECO:0000256" key="7">
    <source>
        <dbReference type="ARBA" id="ARBA00023304"/>
    </source>
</evidence>
<keyword evidence="6" id="KW-0456">Lyase</keyword>
<evidence type="ECO:0000313" key="11">
    <source>
        <dbReference type="Proteomes" id="UP000183954"/>
    </source>
</evidence>
<dbReference type="Gene3D" id="3.50.30.80">
    <property type="entry name" value="IlvD/EDD C-terminal domain-like"/>
    <property type="match status" value="1"/>
</dbReference>
<reference evidence="11" key="1">
    <citation type="submission" date="2016-11" db="EMBL/GenBank/DDBJ databases">
        <authorList>
            <person name="Varghese N."/>
            <person name="Submissions S."/>
        </authorList>
    </citation>
    <scope>NUCLEOTIDE SEQUENCE [LARGE SCALE GENOMIC DNA]</scope>
    <source>
        <strain evidence="11">DSM 15449</strain>
    </source>
</reference>
<dbReference type="Proteomes" id="UP000183954">
    <property type="component" value="Unassembled WGS sequence"/>
</dbReference>
<feature type="domain" description="Dihydroxy-acid/6-phosphogluconate dehydratase C-terminal" evidence="9">
    <location>
        <begin position="360"/>
        <end position="550"/>
    </location>
</feature>
<protein>
    <submittedName>
        <fullName evidence="10">Dihydroxy-acid dehydratase</fullName>
    </submittedName>
</protein>
<dbReference type="PROSITE" id="PS00887">
    <property type="entry name" value="ILVD_EDD_2"/>
    <property type="match status" value="1"/>
</dbReference>